<dbReference type="PANTHER" id="PTHR35617:SF3">
    <property type="entry name" value="CORE-BINDING (CB) DOMAIN-CONTAINING PROTEIN"/>
    <property type="match status" value="1"/>
</dbReference>
<feature type="compositionally biased region" description="Pro residues" evidence="2">
    <location>
        <begin position="256"/>
        <end position="266"/>
    </location>
</feature>
<comment type="caution">
    <text evidence="3">The sequence shown here is derived from an EMBL/GenBank/DDBJ whole genome shotgun (WGS) entry which is preliminary data.</text>
</comment>
<dbReference type="PANTHER" id="PTHR35617">
    <property type="entry name" value="PHAGE_INTEGRASE DOMAIN-CONTAINING PROTEIN"/>
    <property type="match status" value="1"/>
</dbReference>
<evidence type="ECO:0000256" key="2">
    <source>
        <dbReference type="SAM" id="MobiDB-lite"/>
    </source>
</evidence>
<dbReference type="EMBL" id="JACTAM010000205">
    <property type="protein sequence ID" value="KAI2647677.1"/>
    <property type="molecule type" value="Genomic_DNA"/>
</dbReference>
<protein>
    <submittedName>
        <fullName evidence="3">Chitin synthase 3</fullName>
    </submittedName>
</protein>
<gene>
    <name evidence="3" type="ORF">H4Q32_023888</name>
</gene>
<keyword evidence="1" id="KW-0233">DNA recombination</keyword>
<dbReference type="SUPFAM" id="SSF56349">
    <property type="entry name" value="DNA breaking-rejoining enzymes"/>
    <property type="match status" value="1"/>
</dbReference>
<organism evidence="3 4">
    <name type="scientific">Labeo rohita</name>
    <name type="common">Indian major carp</name>
    <name type="synonym">Cyprinus rohita</name>
    <dbReference type="NCBI Taxonomy" id="84645"/>
    <lineage>
        <taxon>Eukaryota</taxon>
        <taxon>Metazoa</taxon>
        <taxon>Chordata</taxon>
        <taxon>Craniata</taxon>
        <taxon>Vertebrata</taxon>
        <taxon>Euteleostomi</taxon>
        <taxon>Actinopterygii</taxon>
        <taxon>Neopterygii</taxon>
        <taxon>Teleostei</taxon>
        <taxon>Ostariophysi</taxon>
        <taxon>Cypriniformes</taxon>
        <taxon>Cyprinidae</taxon>
        <taxon>Labeoninae</taxon>
        <taxon>Labeonini</taxon>
        <taxon>Labeo</taxon>
    </lineage>
</organism>
<proteinExistence type="predicted"/>
<evidence type="ECO:0000313" key="4">
    <source>
        <dbReference type="Proteomes" id="UP000830375"/>
    </source>
</evidence>
<dbReference type="InterPro" id="IPR011010">
    <property type="entry name" value="DNA_brk_join_enz"/>
</dbReference>
<sequence>MSLLNSPLWRLSLSQWPTPKWPLHYSGQPRRSGLCGFPRPAPSLLGWMTGSWAVDVTRRPRSSPVLFFPEMHEELTKLWKAPLSARSRYANSPSLTTFDGVRQGDIQRSPRACKFSSALVVKAYAASGQAVSALHTMAILQVYQAKILKDLHEGFLDPELLQELRSTTDYALRTTKVTAQALGRAMSNMVVQERHLWLNLAEMRDAGKVRFLDAPISQAGLFGKTMEEFAQQFSAVKQQTEAIKHILPRHAVSASPAPPKQKPLPAPRQGRPPTRTAQALQPAGPAARPTQQSSIRRKPREEGSFDLSGSTLDEGTSAGFGFGCLPPGRRPPHDNKLVQTISLLRGILCSALTAQTPWAKQPVVSRPGYVPKVPTTPFRDQVVTLQAISSQENDPNLNLLCPVRALRIYMEQTQPFRHSEQLFVCYGGQKKGKAVSKQRISHWLVNVIRTAYQARGLPCPLGVRAHSTKGVAASAALGNGASLKDICRVAGWATPKKFARFYNLCLESVSVKILNTNS</sequence>
<accession>A0ABQ8LAC7</accession>
<dbReference type="InterPro" id="IPR013762">
    <property type="entry name" value="Integrase-like_cat_sf"/>
</dbReference>
<feature type="region of interest" description="Disordered" evidence="2">
    <location>
        <begin position="249"/>
        <end position="333"/>
    </location>
</feature>
<dbReference type="Gene3D" id="1.10.443.10">
    <property type="entry name" value="Intergrase catalytic core"/>
    <property type="match status" value="1"/>
</dbReference>
<evidence type="ECO:0000256" key="1">
    <source>
        <dbReference type="ARBA" id="ARBA00023172"/>
    </source>
</evidence>
<name>A0ABQ8LAC7_LABRO</name>
<dbReference type="Proteomes" id="UP000830375">
    <property type="component" value="Unassembled WGS sequence"/>
</dbReference>
<reference evidence="3 4" key="1">
    <citation type="submission" date="2022-01" db="EMBL/GenBank/DDBJ databases">
        <title>A high-quality chromosome-level genome assembly of rohu carp, Labeo rohita.</title>
        <authorList>
            <person name="Arick M.A. II"/>
            <person name="Hsu C.-Y."/>
            <person name="Magbanua Z."/>
            <person name="Pechanova O."/>
            <person name="Grover C."/>
            <person name="Miller E."/>
            <person name="Thrash A."/>
            <person name="Ezzel L."/>
            <person name="Alam S."/>
            <person name="Benzie J."/>
            <person name="Hamilton M."/>
            <person name="Karsi A."/>
            <person name="Lawrence M.L."/>
            <person name="Peterson D.G."/>
        </authorList>
    </citation>
    <scope>NUCLEOTIDE SEQUENCE [LARGE SCALE GENOMIC DNA]</scope>
    <source>
        <strain evidence="4">BAU-BD-2019</strain>
        <tissue evidence="3">Blood</tissue>
    </source>
</reference>
<evidence type="ECO:0000313" key="3">
    <source>
        <dbReference type="EMBL" id="KAI2647677.1"/>
    </source>
</evidence>
<keyword evidence="4" id="KW-1185">Reference proteome</keyword>